<dbReference type="PANTHER" id="PTHR39181">
    <property type="entry name" value="TYROSINE-PROTEIN PHOSPHATASE YWQE"/>
    <property type="match status" value="1"/>
</dbReference>
<organism evidence="5 6">
    <name type="scientific">Aliiglaciecola lipolytica E3</name>
    <dbReference type="NCBI Taxonomy" id="1127673"/>
    <lineage>
        <taxon>Bacteria</taxon>
        <taxon>Pseudomonadati</taxon>
        <taxon>Pseudomonadota</taxon>
        <taxon>Gammaproteobacteria</taxon>
        <taxon>Alteromonadales</taxon>
        <taxon>Alteromonadaceae</taxon>
        <taxon>Aliiglaciecola</taxon>
    </lineage>
</organism>
<evidence type="ECO:0000313" key="6">
    <source>
        <dbReference type="Proteomes" id="UP000006334"/>
    </source>
</evidence>
<dbReference type="GO" id="GO:0030145">
    <property type="term" value="F:manganese ion binding"/>
    <property type="evidence" value="ECO:0007669"/>
    <property type="project" value="InterPro"/>
</dbReference>
<dbReference type="Pfam" id="PF19567">
    <property type="entry name" value="CpsB_CapC"/>
    <property type="match status" value="1"/>
</dbReference>
<proteinExistence type="inferred from homology"/>
<dbReference type="PIRSF" id="PIRSF016557">
    <property type="entry name" value="Caps_synth_CpsB"/>
    <property type="match status" value="1"/>
</dbReference>
<comment type="catalytic activity">
    <reaction evidence="4">
        <text>O-phospho-L-tyrosyl-[protein] + H2O = L-tyrosyl-[protein] + phosphate</text>
        <dbReference type="Rhea" id="RHEA:10684"/>
        <dbReference type="Rhea" id="RHEA-COMP:10136"/>
        <dbReference type="Rhea" id="RHEA-COMP:20101"/>
        <dbReference type="ChEBI" id="CHEBI:15377"/>
        <dbReference type="ChEBI" id="CHEBI:43474"/>
        <dbReference type="ChEBI" id="CHEBI:46858"/>
        <dbReference type="ChEBI" id="CHEBI:61978"/>
        <dbReference type="EC" id="3.1.3.48"/>
    </reaction>
</comment>
<comment type="caution">
    <text evidence="5">The sequence shown here is derived from an EMBL/GenBank/DDBJ whole genome shotgun (WGS) entry which is preliminary data.</text>
</comment>
<dbReference type="PANTHER" id="PTHR39181:SF1">
    <property type="entry name" value="TYROSINE-PROTEIN PHOSPHATASE YWQE"/>
    <property type="match status" value="1"/>
</dbReference>
<name>K6Y8D6_9ALTE</name>
<dbReference type="EMBL" id="BAEN01000010">
    <property type="protein sequence ID" value="GAC12898.1"/>
    <property type="molecule type" value="Genomic_DNA"/>
</dbReference>
<dbReference type="AlphaFoldDB" id="K6Y8D6"/>
<dbReference type="OrthoDB" id="9788539at2"/>
<dbReference type="Proteomes" id="UP000006334">
    <property type="component" value="Unassembled WGS sequence"/>
</dbReference>
<dbReference type="RefSeq" id="WP_008842718.1">
    <property type="nucleotide sequence ID" value="NZ_BAEN01000010.1"/>
</dbReference>
<comment type="similarity">
    <text evidence="1">Belongs to the metallo-dependent hydrolases superfamily. CpsB/CapC family.</text>
</comment>
<accession>K6Y8D6</accession>
<dbReference type="InterPro" id="IPR016195">
    <property type="entry name" value="Pol/histidinol_Pase-like"/>
</dbReference>
<reference evidence="5 6" key="1">
    <citation type="journal article" date="2017" name="Antonie Van Leeuwenhoek">
        <title>Rhizobium rhizosphaerae sp. nov., a novel species isolated from rice rhizosphere.</title>
        <authorList>
            <person name="Zhao J.J."/>
            <person name="Zhang J."/>
            <person name="Zhang R.J."/>
            <person name="Zhang C.W."/>
            <person name="Yin H.Q."/>
            <person name="Zhang X.X."/>
        </authorList>
    </citation>
    <scope>NUCLEOTIDE SEQUENCE [LARGE SCALE GENOMIC DNA]</scope>
    <source>
        <strain evidence="5 6">E3</strain>
    </source>
</reference>
<dbReference type="GO" id="GO:0004725">
    <property type="term" value="F:protein tyrosine phosphatase activity"/>
    <property type="evidence" value="ECO:0007669"/>
    <property type="project" value="UniProtKB-EC"/>
</dbReference>
<sequence length="255" mass="28586">MIDIHSHILPGVDDGAKTLTEALDMLKMAVDQGVTTQVLTPHIHYGRYENSKTDLAVRFAQFKQQVAVANIDITLRLGAEIRIGTELMQLVQQDNVPWLGTYQGKKTFLLEFPRIDVPHGSDNLVRWLLQKDIIPIIVHPERNKTFLNYPHKLKVFTDMGCPLQVTASSLIGKFGDDVKQNAIELIEHNHVFAIASDCHNLKGRAPDLKPSISALNGIIPQDRIHTLISGNPASLFESRETRDPFHSTSKVDVIY</sequence>
<keyword evidence="3" id="KW-0378">Hydrolase</keyword>
<dbReference type="Gene3D" id="3.20.20.140">
    <property type="entry name" value="Metal-dependent hydrolases"/>
    <property type="match status" value="1"/>
</dbReference>
<evidence type="ECO:0000256" key="4">
    <source>
        <dbReference type="ARBA" id="ARBA00051722"/>
    </source>
</evidence>
<dbReference type="SUPFAM" id="SSF89550">
    <property type="entry name" value="PHP domain-like"/>
    <property type="match status" value="1"/>
</dbReference>
<dbReference type="eggNOG" id="COG4464">
    <property type="taxonomic scope" value="Bacteria"/>
</dbReference>
<evidence type="ECO:0000256" key="3">
    <source>
        <dbReference type="ARBA" id="ARBA00022801"/>
    </source>
</evidence>
<evidence type="ECO:0000256" key="2">
    <source>
        <dbReference type="ARBA" id="ARBA00013064"/>
    </source>
</evidence>
<dbReference type="InterPro" id="IPR016667">
    <property type="entry name" value="Caps_polysacc_synth_CpsB/CapC"/>
</dbReference>
<dbReference type="STRING" id="1127673.GLIP_0244"/>
<protein>
    <recommendedName>
        <fullName evidence="2">protein-tyrosine-phosphatase</fullName>
        <ecNumber evidence="2">3.1.3.48</ecNumber>
    </recommendedName>
</protein>
<evidence type="ECO:0000256" key="1">
    <source>
        <dbReference type="ARBA" id="ARBA00005750"/>
    </source>
</evidence>
<evidence type="ECO:0000313" key="5">
    <source>
        <dbReference type="EMBL" id="GAC12898.1"/>
    </source>
</evidence>
<keyword evidence="6" id="KW-1185">Reference proteome</keyword>
<gene>
    <name evidence="5" type="primary">ywqE</name>
    <name evidence="5" type="ORF">GLIP_0244</name>
</gene>
<dbReference type="EC" id="3.1.3.48" evidence="2"/>